<dbReference type="EMBL" id="LFMY01000006">
    <property type="protein sequence ID" value="OKL60196.1"/>
    <property type="molecule type" value="Genomic_DNA"/>
</dbReference>
<dbReference type="Pfam" id="PF13561">
    <property type="entry name" value="adh_short_C2"/>
    <property type="match status" value="1"/>
</dbReference>
<evidence type="ECO:0000313" key="4">
    <source>
        <dbReference type="Proteomes" id="UP000214365"/>
    </source>
</evidence>
<proteinExistence type="inferred from homology"/>
<evidence type="ECO:0000256" key="2">
    <source>
        <dbReference type="ARBA" id="ARBA00023002"/>
    </source>
</evidence>
<dbReference type="InterPro" id="IPR021858">
    <property type="entry name" value="Fun_TF"/>
</dbReference>
<dbReference type="Gene3D" id="3.40.50.720">
    <property type="entry name" value="NAD(P)-binding Rossmann-like Domain"/>
    <property type="match status" value="1"/>
</dbReference>
<keyword evidence="2" id="KW-0560">Oxidoreductase</keyword>
<dbReference type="RefSeq" id="XP_020120317.1">
    <property type="nucleotide sequence ID" value="XM_020266888.1"/>
</dbReference>
<dbReference type="PROSITE" id="PS50096">
    <property type="entry name" value="IQ"/>
    <property type="match status" value="1"/>
</dbReference>
<dbReference type="PANTHER" id="PTHR48107">
    <property type="entry name" value="NADPH-DEPENDENT ALDEHYDE REDUCTASE-LIKE PROTEIN, CHLOROPLASTIC-RELATED"/>
    <property type="match status" value="1"/>
</dbReference>
<evidence type="ECO:0000256" key="1">
    <source>
        <dbReference type="ARBA" id="ARBA00006484"/>
    </source>
</evidence>
<dbReference type="CDD" id="cd05362">
    <property type="entry name" value="THN_reductase-like_SDR_c"/>
    <property type="match status" value="1"/>
</dbReference>
<dbReference type="GeneID" id="31004355"/>
<dbReference type="Proteomes" id="UP000214365">
    <property type="component" value="Unassembled WGS sequence"/>
</dbReference>
<dbReference type="OrthoDB" id="47007at2759"/>
<protein>
    <submittedName>
        <fullName evidence="3">Uncharacterized protein</fullName>
    </submittedName>
</protein>
<dbReference type="Pfam" id="PF11951">
    <property type="entry name" value="Fungal_trans_2"/>
    <property type="match status" value="1"/>
</dbReference>
<dbReference type="PANTHER" id="PTHR48107:SF7">
    <property type="entry name" value="RE15974P"/>
    <property type="match status" value="1"/>
</dbReference>
<accession>A0A225AZ06</accession>
<dbReference type="NCBIfam" id="NF009385">
    <property type="entry name" value="PRK12744.1"/>
    <property type="match status" value="1"/>
</dbReference>
<keyword evidence="4" id="KW-1185">Reference proteome</keyword>
<dbReference type="PRINTS" id="PR00081">
    <property type="entry name" value="GDHRDH"/>
</dbReference>
<sequence>MSGTQTQFVNIHNPKDMKSSSIQLSVRSHVARYQWQKHKKQARRKNVRQQFLPVKIELYLPASHEENDDDDDGNVIPRLVGGYRVDPFHSYPVWRPFFPLLVDHCMTMAYISPYWWRWQSLITVDIVSMAVDIPELDEPAQPGLLRSRWFPLAISDRALFLVIILLAASHYVSCYKRNDLKLDLLQLRYEAIRSINQALQVETNNYSKNDKALNDAIIGAVAKMASYEAMFGTLDGYNTHMHGLLQMVALRGGLSSLGLNGLLRRIVIWIDRNAAFLHGLRELYFPHDELSGPNPARFLGESMALSGKVALVTGGVKNLGADIARELASVGANLALHYNSNSSKAEATKLEAELKQKYPSLQVKFYQGDLTTADAVTHLFKAVVADFQKVDIVVNTIGKVLKKPITEITEAEYDSMFAINSKAAFFILKEAAAHVPDGGKIITIVTALLAAFTGFYTSYAGSKAPVEHFTRGVSKELQQRRISVNAVAPGPMDTPFFYPQESPEAVEFHKANGMGNRLTETADIAPLVRFLVTEGAWITGQTIFANGGYTTR</sequence>
<gene>
    <name evidence="3" type="ORF">UA08_04600</name>
</gene>
<dbReference type="GO" id="GO:0016614">
    <property type="term" value="F:oxidoreductase activity, acting on CH-OH group of donors"/>
    <property type="evidence" value="ECO:0007669"/>
    <property type="project" value="UniProtKB-ARBA"/>
</dbReference>
<dbReference type="SUPFAM" id="SSF51735">
    <property type="entry name" value="NAD(P)-binding Rossmann-fold domains"/>
    <property type="match status" value="1"/>
</dbReference>
<comment type="caution">
    <text evidence="3">The sequence shown here is derived from an EMBL/GenBank/DDBJ whole genome shotgun (WGS) entry which is preliminary data.</text>
</comment>
<evidence type="ECO:0000313" key="3">
    <source>
        <dbReference type="EMBL" id="OKL60196.1"/>
    </source>
</evidence>
<dbReference type="InterPro" id="IPR036291">
    <property type="entry name" value="NAD(P)-bd_dom_sf"/>
</dbReference>
<comment type="similarity">
    <text evidence="1">Belongs to the short-chain dehydrogenases/reductases (SDR) family.</text>
</comment>
<reference evidence="3 4" key="1">
    <citation type="submission" date="2015-06" db="EMBL/GenBank/DDBJ databases">
        <title>Talaromyces atroroseus IBT 11181 draft genome.</title>
        <authorList>
            <person name="Rasmussen K.B."/>
            <person name="Rasmussen S."/>
            <person name="Petersen B."/>
            <person name="Sicheritz-Ponten T."/>
            <person name="Mortensen U.H."/>
            <person name="Thrane U."/>
        </authorList>
    </citation>
    <scope>NUCLEOTIDE SEQUENCE [LARGE SCALE GENOMIC DNA]</scope>
    <source>
        <strain evidence="3 4">IBT 11181</strain>
    </source>
</reference>
<dbReference type="InterPro" id="IPR002347">
    <property type="entry name" value="SDR_fam"/>
</dbReference>
<dbReference type="STRING" id="1441469.A0A225AZ06"/>
<dbReference type="AlphaFoldDB" id="A0A225AZ06"/>
<name>A0A225AZ06_TALAT</name>
<organism evidence="3 4">
    <name type="scientific">Talaromyces atroroseus</name>
    <dbReference type="NCBI Taxonomy" id="1441469"/>
    <lineage>
        <taxon>Eukaryota</taxon>
        <taxon>Fungi</taxon>
        <taxon>Dikarya</taxon>
        <taxon>Ascomycota</taxon>
        <taxon>Pezizomycotina</taxon>
        <taxon>Eurotiomycetes</taxon>
        <taxon>Eurotiomycetidae</taxon>
        <taxon>Eurotiales</taxon>
        <taxon>Trichocomaceae</taxon>
        <taxon>Talaromyces</taxon>
        <taxon>Talaromyces sect. Trachyspermi</taxon>
    </lineage>
</organism>